<dbReference type="PANTHER" id="PTHR13064">
    <property type="entry name" value="TRANSMEMBRANE PROTEIN 9 FAMILY MEMBER"/>
    <property type="match status" value="1"/>
</dbReference>
<gene>
    <name evidence="7" type="ORF">Ciccas_009309</name>
</gene>
<dbReference type="Pfam" id="PF05434">
    <property type="entry name" value="Tmemb_9"/>
    <property type="match status" value="1"/>
</dbReference>
<name>A0ABD2Q056_9PLAT</name>
<dbReference type="PANTHER" id="PTHR13064:SF6">
    <property type="entry name" value="TRANSMEMBRANE PROTEIN 9"/>
    <property type="match status" value="1"/>
</dbReference>
<keyword evidence="8" id="KW-1185">Reference proteome</keyword>
<dbReference type="InterPro" id="IPR008853">
    <property type="entry name" value="TMEM9/TMEM9B"/>
</dbReference>
<protein>
    <submittedName>
        <fullName evidence="7">Uncharacterized protein</fullName>
    </submittedName>
</protein>
<keyword evidence="3 6" id="KW-0812">Transmembrane</keyword>
<organism evidence="7 8">
    <name type="scientific">Cichlidogyrus casuarinus</name>
    <dbReference type="NCBI Taxonomy" id="1844966"/>
    <lineage>
        <taxon>Eukaryota</taxon>
        <taxon>Metazoa</taxon>
        <taxon>Spiralia</taxon>
        <taxon>Lophotrochozoa</taxon>
        <taxon>Platyhelminthes</taxon>
        <taxon>Monogenea</taxon>
        <taxon>Monopisthocotylea</taxon>
        <taxon>Dactylogyridea</taxon>
        <taxon>Ancyrocephalidae</taxon>
        <taxon>Cichlidogyrus</taxon>
    </lineage>
</organism>
<keyword evidence="4 6" id="KW-1133">Transmembrane helix</keyword>
<evidence type="ECO:0000313" key="8">
    <source>
        <dbReference type="Proteomes" id="UP001626550"/>
    </source>
</evidence>
<comment type="subcellular location">
    <subcellularLocation>
        <location evidence="1">Membrane</location>
    </subcellularLocation>
</comment>
<evidence type="ECO:0000256" key="2">
    <source>
        <dbReference type="ARBA" id="ARBA00007264"/>
    </source>
</evidence>
<dbReference type="AlphaFoldDB" id="A0ABD2Q056"/>
<accession>A0ABD2Q056</accession>
<keyword evidence="5 6" id="KW-0472">Membrane</keyword>
<dbReference type="GO" id="GO:0016020">
    <property type="term" value="C:membrane"/>
    <property type="evidence" value="ECO:0007669"/>
    <property type="project" value="UniProtKB-SubCell"/>
</dbReference>
<evidence type="ECO:0000256" key="1">
    <source>
        <dbReference type="ARBA" id="ARBA00004370"/>
    </source>
</evidence>
<reference evidence="7 8" key="1">
    <citation type="submission" date="2024-11" db="EMBL/GenBank/DDBJ databases">
        <title>Adaptive evolution of stress response genes in parasites aligns with host niche diversity.</title>
        <authorList>
            <person name="Hahn C."/>
            <person name="Resl P."/>
        </authorList>
    </citation>
    <scope>NUCLEOTIDE SEQUENCE [LARGE SCALE GENOMIC DNA]</scope>
    <source>
        <strain evidence="7">EGGRZ-B1_66</strain>
        <tissue evidence="7">Body</tissue>
    </source>
</reference>
<dbReference type="EMBL" id="JBJKFK010001854">
    <property type="protein sequence ID" value="KAL3312101.1"/>
    <property type="molecule type" value="Genomic_DNA"/>
</dbReference>
<comment type="similarity">
    <text evidence="2">Belongs to the TMEM9 family.</text>
</comment>
<evidence type="ECO:0000313" key="7">
    <source>
        <dbReference type="EMBL" id="KAL3312101.1"/>
    </source>
</evidence>
<feature type="transmembrane region" description="Helical" evidence="6">
    <location>
        <begin position="6"/>
        <end position="25"/>
    </location>
</feature>
<comment type="caution">
    <text evidence="7">The sequence shown here is derived from an EMBL/GenBank/DDBJ whole genome shotgun (WGS) entry which is preliminary data.</text>
</comment>
<evidence type="ECO:0000256" key="3">
    <source>
        <dbReference type="ARBA" id="ARBA00022692"/>
    </source>
</evidence>
<proteinExistence type="inferred from homology"/>
<evidence type="ECO:0000256" key="6">
    <source>
        <dbReference type="SAM" id="Phobius"/>
    </source>
</evidence>
<evidence type="ECO:0000256" key="5">
    <source>
        <dbReference type="ARBA" id="ARBA00023136"/>
    </source>
</evidence>
<evidence type="ECO:0000256" key="4">
    <source>
        <dbReference type="ARBA" id="ARBA00022989"/>
    </source>
</evidence>
<sequence length="125" mass="14206">MLVVVCFIVIVITALTLYMAFLRILEPLLTNKFRRSNVVHMRDTSNNSASMNDTCGDVSSIRNRKGNHIEHLRLDTCSSDDSSEFVRNSNKVSDVVSRARDHQKKWIGAVEAQRARVFDEHSILS</sequence>
<dbReference type="Proteomes" id="UP001626550">
    <property type="component" value="Unassembled WGS sequence"/>
</dbReference>